<feature type="binding site" evidence="4">
    <location>
        <begin position="7"/>
        <end position="11"/>
    </location>
    <ligand>
        <name>ATP</name>
        <dbReference type="ChEBI" id="CHEBI:30616"/>
    </ligand>
</feature>
<feature type="binding site" evidence="4">
    <location>
        <position position="58"/>
    </location>
    <ligand>
        <name>substrate</name>
    </ligand>
</feature>
<evidence type="ECO:0000256" key="4">
    <source>
        <dbReference type="PIRSR" id="PIRSR006806-1"/>
    </source>
</evidence>
<dbReference type="PANTHER" id="PTHR23407">
    <property type="entry name" value="ATPASE INHIBITOR/5-FORMYLTETRAHYDROFOLATE CYCLO-LIGASE"/>
    <property type="match status" value="1"/>
</dbReference>
<dbReference type="KEGG" id="btur:DB313_01645"/>
<dbReference type="InterPro" id="IPR002698">
    <property type="entry name" value="FTHF_cligase"/>
</dbReference>
<dbReference type="GO" id="GO:0030272">
    <property type="term" value="F:5-formyltetrahydrofolate cyclo-ligase activity"/>
    <property type="evidence" value="ECO:0007669"/>
    <property type="project" value="UniProtKB-EC"/>
</dbReference>
<protein>
    <recommendedName>
        <fullName evidence="5">5-formyltetrahydrofolate cyclo-ligase</fullName>
        <ecNumber evidence="5">6.3.3.2</ecNumber>
    </recommendedName>
</protein>
<evidence type="ECO:0000256" key="1">
    <source>
        <dbReference type="ARBA" id="ARBA00010638"/>
    </source>
</evidence>
<proteinExistence type="inferred from homology"/>
<dbReference type="EC" id="6.3.3.2" evidence="5"/>
<organism evidence="6 7">
    <name type="scientific">Borrelia turcica IST7</name>
    <dbReference type="NCBI Taxonomy" id="1104446"/>
    <lineage>
        <taxon>Bacteria</taxon>
        <taxon>Pseudomonadati</taxon>
        <taxon>Spirochaetota</taxon>
        <taxon>Spirochaetia</taxon>
        <taxon>Spirochaetales</taxon>
        <taxon>Borreliaceae</taxon>
        <taxon>Borrelia</taxon>
    </lineage>
</organism>
<comment type="cofactor">
    <cofactor evidence="5">
        <name>Mg(2+)</name>
        <dbReference type="ChEBI" id="CHEBI:18420"/>
    </cofactor>
</comment>
<dbReference type="GO" id="GO:0035999">
    <property type="term" value="P:tetrahydrofolate interconversion"/>
    <property type="evidence" value="ECO:0007669"/>
    <property type="project" value="TreeGrafter"/>
</dbReference>
<keyword evidence="6" id="KW-0436">Ligase</keyword>
<dbReference type="Proteomes" id="UP000275571">
    <property type="component" value="Chromosome"/>
</dbReference>
<sequence length="190" mass="22093">MSMSLLKQEIRDKITAFFKTYEIDKIDKSSVAISLNLLKFIENINVCQILSYYPMRFEVQIQELLNSLLKLNFEVFLPKILDRYNMNFFKYFGTSSLKIGKFNLLEPISCVEFNSDKYSVVLVPGLAFSSKTGHRVGRGGGFYDIFLQRGLFLKVGVCFDFQIFNFVPFCSNDIKLDVMISEEKVFYFCE</sequence>
<dbReference type="EMBL" id="CP028884">
    <property type="protein sequence ID" value="AYE36201.1"/>
    <property type="molecule type" value="Genomic_DNA"/>
</dbReference>
<keyword evidence="7" id="KW-1185">Reference proteome</keyword>
<dbReference type="PANTHER" id="PTHR23407:SF1">
    <property type="entry name" value="5-FORMYLTETRAHYDROFOLATE CYCLO-LIGASE"/>
    <property type="match status" value="1"/>
</dbReference>
<dbReference type="InterPro" id="IPR037171">
    <property type="entry name" value="NagB/RpiA_transferase-like"/>
</dbReference>
<evidence type="ECO:0000256" key="5">
    <source>
        <dbReference type="RuleBase" id="RU361279"/>
    </source>
</evidence>
<accession>A0A386PKC9</accession>
<gene>
    <name evidence="6" type="ORF">DB313_01645</name>
</gene>
<dbReference type="AlphaFoldDB" id="A0A386PKC9"/>
<evidence type="ECO:0000256" key="3">
    <source>
        <dbReference type="ARBA" id="ARBA00022840"/>
    </source>
</evidence>
<comment type="catalytic activity">
    <reaction evidence="5">
        <text>(6S)-5-formyl-5,6,7,8-tetrahydrofolate + ATP = (6R)-5,10-methenyltetrahydrofolate + ADP + phosphate</text>
        <dbReference type="Rhea" id="RHEA:10488"/>
        <dbReference type="ChEBI" id="CHEBI:30616"/>
        <dbReference type="ChEBI" id="CHEBI:43474"/>
        <dbReference type="ChEBI" id="CHEBI:57455"/>
        <dbReference type="ChEBI" id="CHEBI:57457"/>
        <dbReference type="ChEBI" id="CHEBI:456216"/>
        <dbReference type="EC" id="6.3.3.2"/>
    </reaction>
</comment>
<dbReference type="InterPro" id="IPR024185">
    <property type="entry name" value="FTHF_cligase-like_sf"/>
</dbReference>
<dbReference type="NCBIfam" id="TIGR02727">
    <property type="entry name" value="MTHFS_bact"/>
    <property type="match status" value="1"/>
</dbReference>
<keyword evidence="5" id="KW-0479">Metal-binding</keyword>
<comment type="similarity">
    <text evidence="1 5">Belongs to the 5-formyltetrahydrofolate cyclo-ligase family.</text>
</comment>
<keyword evidence="2 4" id="KW-0547">Nucleotide-binding</keyword>
<dbReference type="RefSeq" id="WP_120104124.1">
    <property type="nucleotide sequence ID" value="NZ_CP028884.1"/>
</dbReference>
<dbReference type="OrthoDB" id="9801938at2"/>
<evidence type="ECO:0000313" key="7">
    <source>
        <dbReference type="Proteomes" id="UP000275571"/>
    </source>
</evidence>
<keyword evidence="5" id="KW-0460">Magnesium</keyword>
<dbReference type="PIRSF" id="PIRSF006806">
    <property type="entry name" value="FTHF_cligase"/>
    <property type="match status" value="1"/>
</dbReference>
<keyword evidence="3 4" id="KW-0067">ATP-binding</keyword>
<evidence type="ECO:0000256" key="2">
    <source>
        <dbReference type="ARBA" id="ARBA00022741"/>
    </source>
</evidence>
<dbReference type="GO" id="GO:0009396">
    <property type="term" value="P:folic acid-containing compound biosynthetic process"/>
    <property type="evidence" value="ECO:0007669"/>
    <property type="project" value="TreeGrafter"/>
</dbReference>
<dbReference type="GO" id="GO:0046872">
    <property type="term" value="F:metal ion binding"/>
    <property type="evidence" value="ECO:0007669"/>
    <property type="project" value="UniProtKB-KW"/>
</dbReference>
<name>A0A386PKC9_9SPIR</name>
<dbReference type="Gene3D" id="3.40.50.10420">
    <property type="entry name" value="NagB/RpiA/CoA transferase-like"/>
    <property type="match status" value="1"/>
</dbReference>
<reference evidence="6 7" key="1">
    <citation type="journal article" date="2018" name="Infect. Genet. Evol.">
        <title>Genome-wide analysis of Borrelia turcica and 'Candidatus Borrelia tachyglossi' shows relapsing fever-like genomes with unique genomic links to Lyme disease Borrelia.</title>
        <authorList>
            <person name="Gofton A.W."/>
            <person name="Margos G."/>
            <person name="Fingerle V."/>
            <person name="Hepner S."/>
            <person name="Loh S.M."/>
            <person name="Ryan U."/>
            <person name="Irwin P."/>
            <person name="Oskam C.L."/>
        </authorList>
    </citation>
    <scope>NUCLEOTIDE SEQUENCE [LARGE SCALE GENOMIC DNA]</scope>
    <source>
        <strain evidence="6 7">IST7</strain>
    </source>
</reference>
<dbReference type="Pfam" id="PF01812">
    <property type="entry name" value="5-FTHF_cyc-lig"/>
    <property type="match status" value="1"/>
</dbReference>
<dbReference type="GO" id="GO:0005524">
    <property type="term" value="F:ATP binding"/>
    <property type="evidence" value="ECO:0007669"/>
    <property type="project" value="UniProtKB-KW"/>
</dbReference>
<feature type="binding site" evidence="4">
    <location>
        <begin position="135"/>
        <end position="143"/>
    </location>
    <ligand>
        <name>ATP</name>
        <dbReference type="ChEBI" id="CHEBI:30616"/>
    </ligand>
</feature>
<dbReference type="SUPFAM" id="SSF100950">
    <property type="entry name" value="NagB/RpiA/CoA transferase-like"/>
    <property type="match status" value="1"/>
</dbReference>
<evidence type="ECO:0000313" key="6">
    <source>
        <dbReference type="EMBL" id="AYE36201.1"/>
    </source>
</evidence>